<evidence type="ECO:0000256" key="13">
    <source>
        <dbReference type="RuleBase" id="RU003658"/>
    </source>
</evidence>
<dbReference type="AlphaFoldDB" id="A0A3S3RP09"/>
<dbReference type="InterPro" id="IPR013785">
    <property type="entry name" value="Aldolase_TIM"/>
</dbReference>
<evidence type="ECO:0000313" key="14">
    <source>
        <dbReference type="EMBL" id="RWX74232.1"/>
    </source>
</evidence>
<dbReference type="InterPro" id="IPR006063">
    <property type="entry name" value="HisA_bact_arch"/>
</dbReference>
<dbReference type="InterPro" id="IPR006062">
    <property type="entry name" value="His_biosynth"/>
</dbReference>
<evidence type="ECO:0000256" key="2">
    <source>
        <dbReference type="ARBA" id="ARBA00004496"/>
    </source>
</evidence>
<dbReference type="EMBL" id="RXGA01000001">
    <property type="protein sequence ID" value="RWX74232.1"/>
    <property type="molecule type" value="Genomic_DNA"/>
</dbReference>
<reference evidence="14 15" key="1">
    <citation type="submission" date="2018-12" db="EMBL/GenBank/DDBJ databases">
        <title>The complete genome of the methanogenic archaea of the candidate phylum Verstraetearchaeota, obtained from the metagenome of underground thermal water.</title>
        <authorList>
            <person name="Kadnikov V.V."/>
            <person name="Mardanov A.V."/>
            <person name="Beletsky A.V."/>
            <person name="Karnachuk O.V."/>
            <person name="Ravin N.V."/>
        </authorList>
    </citation>
    <scope>NUCLEOTIDE SEQUENCE [LARGE SCALE GENOMIC DNA]</scope>
    <source>
        <strain evidence="14">Ch88</strain>
    </source>
</reference>
<protein>
    <recommendedName>
        <fullName evidence="6 11">1-(5-phosphoribosyl)-5-[(5-phosphoribosylamino)methylideneamino] imidazole-4-carboxamide isomerase</fullName>
        <ecNumber evidence="5 11">5.3.1.16</ecNumber>
    </recommendedName>
    <alternativeName>
        <fullName evidence="11">Phosphoribosylformimino-5-aminoimidazole carboxamide ribotide isomerase</fullName>
    </alternativeName>
</protein>
<gene>
    <name evidence="11" type="primary">hisA</name>
    <name evidence="14" type="ORF">Metus_0257</name>
</gene>
<evidence type="ECO:0000256" key="10">
    <source>
        <dbReference type="ARBA" id="ARBA00023235"/>
    </source>
</evidence>
<evidence type="ECO:0000256" key="11">
    <source>
        <dbReference type="HAMAP-Rule" id="MF_01014"/>
    </source>
</evidence>
<keyword evidence="9 11" id="KW-0368">Histidine biosynthesis</keyword>
<keyword evidence="8 11" id="KW-0028">Amino-acid biosynthesis</keyword>
<dbReference type="PANTHER" id="PTHR43090:SF2">
    <property type="entry name" value="1-(5-PHOSPHORIBOSYL)-5-[(5-PHOSPHORIBOSYLAMINO)METHYLIDENEAMINO] IMIDAZOLE-4-CARBOXAMIDE ISOMERASE"/>
    <property type="match status" value="1"/>
</dbReference>
<comment type="subcellular location">
    <subcellularLocation>
        <location evidence="2 11 13">Cytoplasm</location>
    </subcellularLocation>
</comment>
<feature type="active site" description="Proton donor" evidence="11">
    <location>
        <position position="129"/>
    </location>
</feature>
<evidence type="ECO:0000256" key="5">
    <source>
        <dbReference type="ARBA" id="ARBA00012550"/>
    </source>
</evidence>
<evidence type="ECO:0000313" key="15">
    <source>
        <dbReference type="Proteomes" id="UP000288215"/>
    </source>
</evidence>
<evidence type="ECO:0000256" key="3">
    <source>
        <dbReference type="ARBA" id="ARBA00005133"/>
    </source>
</evidence>
<organism evidence="14 15">
    <name type="scientific">Methanosuratincola subterraneus</name>
    <dbReference type="NCBI Taxonomy" id="2593994"/>
    <lineage>
        <taxon>Archaea</taxon>
        <taxon>Thermoproteota</taxon>
        <taxon>Methanosuratincolia</taxon>
        <taxon>Candidatus Methanomethylicales</taxon>
        <taxon>Candidatus Methanomethylicaceae</taxon>
        <taxon>Candidatus Methanosuratincola (ex Vanwonterghem et al. 2016)</taxon>
    </lineage>
</organism>
<feature type="active site" description="Proton acceptor" evidence="11">
    <location>
        <position position="9"/>
    </location>
</feature>
<dbReference type="Proteomes" id="UP000288215">
    <property type="component" value="Unassembled WGS sequence"/>
</dbReference>
<evidence type="ECO:0000256" key="4">
    <source>
        <dbReference type="ARBA" id="ARBA00009667"/>
    </source>
</evidence>
<dbReference type="GO" id="GO:0000162">
    <property type="term" value="P:L-tryptophan biosynthetic process"/>
    <property type="evidence" value="ECO:0007669"/>
    <property type="project" value="TreeGrafter"/>
</dbReference>
<keyword evidence="7 11" id="KW-0963">Cytoplasm</keyword>
<evidence type="ECO:0000256" key="9">
    <source>
        <dbReference type="ARBA" id="ARBA00023102"/>
    </source>
</evidence>
<comment type="caution">
    <text evidence="14">The sequence shown here is derived from an EMBL/GenBank/DDBJ whole genome shotgun (WGS) entry which is preliminary data.</text>
</comment>
<dbReference type="FunFam" id="3.20.20.70:FF:000009">
    <property type="entry name" value="1-(5-phosphoribosyl)-5-[(5-phosphoribosylamino)methylideneamino] imidazole-4-carboxamide isomerase"/>
    <property type="match status" value="1"/>
</dbReference>
<dbReference type="NCBIfam" id="TIGR00007">
    <property type="entry name" value="1-(5-phosphoribosyl)-5-[(5-phosphoribosylamino)methylideneamino]imidazole-4-carboxamide isomerase"/>
    <property type="match status" value="1"/>
</dbReference>
<evidence type="ECO:0000256" key="6">
    <source>
        <dbReference type="ARBA" id="ARBA00018464"/>
    </source>
</evidence>
<dbReference type="HAMAP" id="MF_01014">
    <property type="entry name" value="HisA"/>
    <property type="match status" value="1"/>
</dbReference>
<name>A0A3S3RP09_METS7</name>
<evidence type="ECO:0000256" key="7">
    <source>
        <dbReference type="ARBA" id="ARBA00022490"/>
    </source>
</evidence>
<sequence>MIRIIPAVDVSKGRCVRLTKGRLEETKVYFQDPLQAARKWESEGAEWIHVIDLDAAIGVGSNLEQIKRIIKNVGAKVEVGGGIRSLEAARDYIAAGAGRVIFGTGALDASLIRASIKEFGPEKVMAAVDHIAGRVAVKGWKEMVGIDALLLCSRLEEIGVRIFMMTAIDRDGTMKGPNIEHSLKAASEIRGEVYLAGGFSSLYDLSLIRGSKAAGVILGKALYEGAFTLREAMEAVR</sequence>
<dbReference type="GO" id="GO:0005737">
    <property type="term" value="C:cytoplasm"/>
    <property type="evidence" value="ECO:0007669"/>
    <property type="project" value="UniProtKB-SubCell"/>
</dbReference>
<accession>A0A3S3RP09</accession>
<evidence type="ECO:0000256" key="8">
    <source>
        <dbReference type="ARBA" id="ARBA00022605"/>
    </source>
</evidence>
<dbReference type="SUPFAM" id="SSF51366">
    <property type="entry name" value="Ribulose-phoshate binding barrel"/>
    <property type="match status" value="1"/>
</dbReference>
<dbReference type="EC" id="5.3.1.16" evidence="5 11"/>
<dbReference type="InterPro" id="IPR011060">
    <property type="entry name" value="RibuloseP-bd_barrel"/>
</dbReference>
<keyword evidence="10 11" id="KW-0413">Isomerase</keyword>
<evidence type="ECO:0000256" key="12">
    <source>
        <dbReference type="RuleBase" id="RU003657"/>
    </source>
</evidence>
<dbReference type="Gene3D" id="3.20.20.70">
    <property type="entry name" value="Aldolase class I"/>
    <property type="match status" value="1"/>
</dbReference>
<dbReference type="InterPro" id="IPR023016">
    <property type="entry name" value="HisA/PriA"/>
</dbReference>
<dbReference type="GO" id="GO:0000105">
    <property type="term" value="P:L-histidine biosynthetic process"/>
    <property type="evidence" value="ECO:0007669"/>
    <property type="project" value="UniProtKB-UniRule"/>
</dbReference>
<dbReference type="InterPro" id="IPR044524">
    <property type="entry name" value="Isoase_HisA-like"/>
</dbReference>
<comment type="catalytic activity">
    <reaction evidence="1 11 13">
        <text>1-(5-phospho-beta-D-ribosyl)-5-[(5-phospho-beta-D-ribosylamino)methylideneamino]imidazole-4-carboxamide = 5-[(5-phospho-1-deoxy-D-ribulos-1-ylimino)methylamino]-1-(5-phospho-beta-D-ribosyl)imidazole-4-carboxamide</text>
        <dbReference type="Rhea" id="RHEA:15469"/>
        <dbReference type="ChEBI" id="CHEBI:58435"/>
        <dbReference type="ChEBI" id="CHEBI:58525"/>
        <dbReference type="EC" id="5.3.1.16"/>
    </reaction>
</comment>
<dbReference type="GO" id="GO:0003949">
    <property type="term" value="F:1-(5-phosphoribosyl)-5-[(5-phosphoribosylamino)methylideneamino]imidazole-4-carboxamide isomerase activity"/>
    <property type="evidence" value="ECO:0007669"/>
    <property type="project" value="UniProtKB-UniRule"/>
</dbReference>
<dbReference type="PANTHER" id="PTHR43090">
    <property type="entry name" value="1-(5-PHOSPHORIBOSYL)-5-[(5-PHOSPHORIBOSYLAMINO)METHYLIDENEAMINO] IMIDAZOLE-4-CARBOXAMIDE ISOMERASE"/>
    <property type="match status" value="1"/>
</dbReference>
<dbReference type="Pfam" id="PF00977">
    <property type="entry name" value="His_biosynth"/>
    <property type="match status" value="1"/>
</dbReference>
<proteinExistence type="inferred from homology"/>
<evidence type="ECO:0000256" key="1">
    <source>
        <dbReference type="ARBA" id="ARBA00000901"/>
    </source>
</evidence>
<comment type="pathway">
    <text evidence="3 11 13">Amino-acid biosynthesis; L-histidine biosynthesis; L-histidine from 5-phospho-alpha-D-ribose 1-diphosphate: step 4/9.</text>
</comment>
<comment type="similarity">
    <text evidence="4 11 12">Belongs to the HisA/HisF family.</text>
</comment>
<dbReference type="UniPathway" id="UPA00031">
    <property type="reaction ID" value="UER00009"/>
</dbReference>
<dbReference type="CDD" id="cd04732">
    <property type="entry name" value="HisA"/>
    <property type="match status" value="1"/>
</dbReference>